<reference evidence="2 3" key="1">
    <citation type="journal article" date="2020" name="Syst. Appl. Microbiol.">
        <title>Alienimonas chondri sp. nov., a novel planctomycete isolated from the biofilm of the red alga Chondrus crispus.</title>
        <authorList>
            <person name="Vitorino I."/>
            <person name="Albuquerque L."/>
            <person name="Wiegand S."/>
            <person name="Kallscheuer N."/>
            <person name="da Costa M.S."/>
            <person name="Lobo-da-Cunha A."/>
            <person name="Jogler C."/>
            <person name="Lage O.M."/>
        </authorList>
    </citation>
    <scope>NUCLEOTIDE SEQUENCE [LARGE SCALE GENOMIC DNA]</scope>
    <source>
        <strain evidence="2 3">LzC2</strain>
    </source>
</reference>
<name>A0ABX1VJL9_9PLAN</name>
<evidence type="ECO:0000313" key="2">
    <source>
        <dbReference type="EMBL" id="NNJ27665.1"/>
    </source>
</evidence>
<feature type="transmembrane region" description="Helical" evidence="1">
    <location>
        <begin position="41"/>
        <end position="63"/>
    </location>
</feature>
<proteinExistence type="predicted"/>
<organism evidence="2 3">
    <name type="scientific">Alienimonas chondri</name>
    <dbReference type="NCBI Taxonomy" id="2681879"/>
    <lineage>
        <taxon>Bacteria</taxon>
        <taxon>Pseudomonadati</taxon>
        <taxon>Planctomycetota</taxon>
        <taxon>Planctomycetia</taxon>
        <taxon>Planctomycetales</taxon>
        <taxon>Planctomycetaceae</taxon>
        <taxon>Alienimonas</taxon>
    </lineage>
</organism>
<keyword evidence="1" id="KW-0812">Transmembrane</keyword>
<sequence length="88" mass="9401">MHQFVPMSTFEKVCAAFAILLGGGLMLLGAVGLFLGSSANFTLPPVLGVAPFFFGYGICIPLVRYWRMSNAPPSPPPNREDGARSDLV</sequence>
<keyword evidence="3" id="KW-1185">Reference proteome</keyword>
<dbReference type="Proteomes" id="UP000609651">
    <property type="component" value="Unassembled WGS sequence"/>
</dbReference>
<gene>
    <name evidence="2" type="ORF">LzC2_37730</name>
</gene>
<evidence type="ECO:0000313" key="3">
    <source>
        <dbReference type="Proteomes" id="UP000609651"/>
    </source>
</evidence>
<dbReference type="RefSeq" id="WP_171189570.1">
    <property type="nucleotide sequence ID" value="NZ_WTPX01000180.1"/>
</dbReference>
<dbReference type="EMBL" id="WTPX01000180">
    <property type="protein sequence ID" value="NNJ27665.1"/>
    <property type="molecule type" value="Genomic_DNA"/>
</dbReference>
<feature type="transmembrane region" description="Helical" evidence="1">
    <location>
        <begin position="12"/>
        <end position="35"/>
    </location>
</feature>
<evidence type="ECO:0000256" key="1">
    <source>
        <dbReference type="SAM" id="Phobius"/>
    </source>
</evidence>
<keyword evidence="1" id="KW-0472">Membrane</keyword>
<keyword evidence="1" id="KW-1133">Transmembrane helix</keyword>
<accession>A0ABX1VJL9</accession>
<comment type="caution">
    <text evidence="2">The sequence shown here is derived from an EMBL/GenBank/DDBJ whole genome shotgun (WGS) entry which is preliminary data.</text>
</comment>
<protein>
    <submittedName>
        <fullName evidence="2">Uncharacterized protein</fullName>
    </submittedName>
</protein>